<feature type="compositionally biased region" description="Basic and acidic residues" evidence="5">
    <location>
        <begin position="29"/>
        <end position="46"/>
    </location>
</feature>
<feature type="domain" description="FHA" evidence="6">
    <location>
        <begin position="187"/>
        <end position="239"/>
    </location>
</feature>
<dbReference type="InterPro" id="IPR008271">
    <property type="entry name" value="Ser/Thr_kinase_AS"/>
</dbReference>
<dbReference type="Pfam" id="PF00069">
    <property type="entry name" value="Pkinase"/>
    <property type="match status" value="1"/>
</dbReference>
<evidence type="ECO:0000256" key="5">
    <source>
        <dbReference type="SAM" id="MobiDB-lite"/>
    </source>
</evidence>
<evidence type="ECO:0000313" key="9">
    <source>
        <dbReference type="Proteomes" id="UP001059893"/>
    </source>
</evidence>
<dbReference type="PANTHER" id="PTHR24347">
    <property type="entry name" value="SERINE/THREONINE-PROTEIN KINASE"/>
    <property type="match status" value="1"/>
</dbReference>
<dbReference type="SMART" id="SM00240">
    <property type="entry name" value="FHA"/>
    <property type="match status" value="1"/>
</dbReference>
<evidence type="ECO:0000256" key="4">
    <source>
        <dbReference type="PROSITE-ProRule" id="PRU10141"/>
    </source>
</evidence>
<dbReference type="Pfam" id="PF00498">
    <property type="entry name" value="FHA"/>
    <property type="match status" value="1"/>
</dbReference>
<dbReference type="PROSITE" id="PS50006">
    <property type="entry name" value="FHA_DOMAIN"/>
    <property type="match status" value="1"/>
</dbReference>
<comment type="caution">
    <text evidence="8">The sequence shown here is derived from an EMBL/GenBank/DDBJ whole genome shotgun (WGS) entry which is preliminary data.</text>
</comment>
<dbReference type="InterPro" id="IPR011009">
    <property type="entry name" value="Kinase-like_dom_sf"/>
</dbReference>
<evidence type="ECO:0000256" key="3">
    <source>
        <dbReference type="ARBA" id="ARBA00022840"/>
    </source>
</evidence>
<reference evidence="8" key="1">
    <citation type="submission" date="2021-01" db="EMBL/GenBank/DDBJ databases">
        <title>Deciphering the adaptive evolutionary patterns associated with biogeogrpahic diversity in the finger millet blast pathogen Magnaporthe oryzae in Eastern Africa.</title>
        <authorList>
            <person name="Onyema G."/>
            <person name="Shittu T.A."/>
            <person name="Dodsworth S."/>
            <person name="Devilliers S."/>
            <person name="Muthumeenakshi S."/>
            <person name="Sreenivasaprasad S."/>
        </authorList>
    </citation>
    <scope>NUCLEOTIDE SEQUENCE</scope>
    <source>
        <strain evidence="8">D15/s37</strain>
    </source>
</reference>
<feature type="region of interest" description="Disordered" evidence="5">
    <location>
        <begin position="590"/>
        <end position="695"/>
    </location>
</feature>
<dbReference type="SUPFAM" id="SSF56112">
    <property type="entry name" value="Protein kinase-like (PK-like)"/>
    <property type="match status" value="1"/>
</dbReference>
<comment type="similarity">
    <text evidence="1">Belongs to the protein kinase superfamily. CAMK Ser/Thr protein kinase family. CHEK2 subfamily.</text>
</comment>
<keyword evidence="9" id="KW-1185">Reference proteome</keyword>
<dbReference type="PROSITE" id="PS00107">
    <property type="entry name" value="PROTEIN_KINASE_ATP"/>
    <property type="match status" value="1"/>
</dbReference>
<dbReference type="Gene3D" id="2.60.200.20">
    <property type="match status" value="1"/>
</dbReference>
<dbReference type="PROSITE" id="PS50011">
    <property type="entry name" value="PROTEIN_KINASE_DOM"/>
    <property type="match status" value="1"/>
</dbReference>
<dbReference type="InterPro" id="IPR008984">
    <property type="entry name" value="SMAD_FHA_dom_sf"/>
</dbReference>
<dbReference type="InterPro" id="IPR017441">
    <property type="entry name" value="Protein_kinase_ATP_BS"/>
</dbReference>
<feature type="compositionally biased region" description="Polar residues" evidence="5">
    <location>
        <begin position="47"/>
        <end position="71"/>
    </location>
</feature>
<keyword evidence="2 4" id="KW-0547">Nucleotide-binding</keyword>
<dbReference type="Proteomes" id="UP001059893">
    <property type="component" value="Unassembled WGS sequence"/>
</dbReference>
<dbReference type="SMART" id="SM00220">
    <property type="entry name" value="S_TKc"/>
    <property type="match status" value="1"/>
</dbReference>
<evidence type="ECO:0000259" key="7">
    <source>
        <dbReference type="PROSITE" id="PS50011"/>
    </source>
</evidence>
<keyword evidence="3 4" id="KW-0067">ATP-binding</keyword>
<gene>
    <name evidence="8" type="ORF">MCOR33_009953</name>
</gene>
<dbReference type="PROSITE" id="PS00108">
    <property type="entry name" value="PROTEIN_KINASE_ST"/>
    <property type="match status" value="1"/>
</dbReference>
<organism evidence="8 9">
    <name type="scientific">Pyricularia grisea</name>
    <name type="common">Crabgrass-specific blast fungus</name>
    <name type="synonym">Magnaporthe grisea</name>
    <dbReference type="NCBI Taxonomy" id="148305"/>
    <lineage>
        <taxon>Eukaryota</taxon>
        <taxon>Fungi</taxon>
        <taxon>Dikarya</taxon>
        <taxon>Ascomycota</taxon>
        <taxon>Pezizomycotina</taxon>
        <taxon>Sordariomycetes</taxon>
        <taxon>Sordariomycetidae</taxon>
        <taxon>Magnaporthales</taxon>
        <taxon>Pyriculariaceae</taxon>
        <taxon>Pyricularia</taxon>
    </lineage>
</organism>
<name>A0ABQ8N708_PYRGI</name>
<sequence>MVKMPRRRLNPFQILTAFFQPSTADSDGESFKKPRRTERAAHKAEESTAQPKTPVDTKQQLPSPITHNPTEGSFDAYKEGTVTPPEGRPSQVAHRSPVQGFSSPPQDTQATQAIPSQIVDPKAALSDEVEDEVKEGVWGYLFPLDTRYGGKCVVLRKRGSCPMPDTNGKSDDKPCDKASKGFPSGGYLIGRHPECDIVVDDPIVSNRHCLIFAEHKGNDTVVILEDLSSNGTFVNEAIVGRNQRRELLEQDEIAVKDTARFIFRYPKYRQTSAFSQQYTLLGKLGKGHFAEVFACVEKSTGQRYAVKIFSMVPGLEERSRTEGLQLEIAVLMGVSHPNVLCLKDTFHEGNAVYLVLELAPEGELFNFIVMKQKLSEAESRKLFTQLFHGVKYLHDRNIVHRDIKPENILLVDKDLHVKIADFGLAKIIGEESFTTSLCGTPSYVAPEILVDGRHRKYTKAVDVWSLGVVLYICLCGFPPFSDELTSESFPYTLTQQIKNGIFHYPSPYWDSVGDPALSLIDCMLVVDPEKRYTIDQCLAHPWMTQAQPSVHDSTDGLVGGFAGLEVNRRGIVRERTLLSSINSVQVTRVPAGPNQEPVKVFIKNPKDGKANRAPEPGPSQNRRPDEFIEMGGKGDQPLFGHDGGSNYPSADIASQKTAISQPALNGAETSKDDEVKEINANGKTKPTAAGKGKEH</sequence>
<dbReference type="InterPro" id="IPR000719">
    <property type="entry name" value="Prot_kinase_dom"/>
</dbReference>
<feature type="compositionally biased region" description="Low complexity" evidence="5">
    <location>
        <begin position="682"/>
        <end position="695"/>
    </location>
</feature>
<feature type="domain" description="Protein kinase" evidence="7">
    <location>
        <begin position="278"/>
        <end position="543"/>
    </location>
</feature>
<feature type="binding site" evidence="4">
    <location>
        <position position="307"/>
    </location>
    <ligand>
        <name>ATP</name>
        <dbReference type="ChEBI" id="CHEBI:30616"/>
    </ligand>
</feature>
<proteinExistence type="inferred from homology"/>
<protein>
    <submittedName>
        <fullName evidence="8">Uncharacterized protein</fullName>
    </submittedName>
</protein>
<dbReference type="SUPFAM" id="SSF49879">
    <property type="entry name" value="SMAD/FHA domain"/>
    <property type="match status" value="1"/>
</dbReference>
<accession>A0ABQ8N708</accession>
<feature type="compositionally biased region" description="Polar residues" evidence="5">
    <location>
        <begin position="646"/>
        <end position="663"/>
    </location>
</feature>
<feature type="compositionally biased region" description="Polar residues" evidence="5">
    <location>
        <begin position="99"/>
        <end position="110"/>
    </location>
</feature>
<feature type="region of interest" description="Disordered" evidence="5">
    <location>
        <begin position="18"/>
        <end position="110"/>
    </location>
</feature>
<evidence type="ECO:0000259" key="6">
    <source>
        <dbReference type="PROSITE" id="PS50006"/>
    </source>
</evidence>
<dbReference type="EMBL" id="JABSND010000301">
    <property type="protein sequence ID" value="KAI6292330.1"/>
    <property type="molecule type" value="Genomic_DNA"/>
</dbReference>
<dbReference type="Gene3D" id="1.10.510.10">
    <property type="entry name" value="Transferase(Phosphotransferase) domain 1"/>
    <property type="match status" value="1"/>
</dbReference>
<evidence type="ECO:0000256" key="2">
    <source>
        <dbReference type="ARBA" id="ARBA00022741"/>
    </source>
</evidence>
<evidence type="ECO:0000256" key="1">
    <source>
        <dbReference type="ARBA" id="ARBA00005575"/>
    </source>
</evidence>
<evidence type="ECO:0000313" key="8">
    <source>
        <dbReference type="EMBL" id="KAI6292330.1"/>
    </source>
</evidence>
<dbReference type="InterPro" id="IPR000253">
    <property type="entry name" value="FHA_dom"/>
</dbReference>
<dbReference type="CDD" id="cd05117">
    <property type="entry name" value="STKc_CAMK"/>
    <property type="match status" value="1"/>
</dbReference>